<gene>
    <name evidence="2" type="ORF">HannXRQ_Chr17g0535031</name>
</gene>
<dbReference type="Proteomes" id="UP000215914">
    <property type="component" value="Chromosome 17"/>
</dbReference>
<evidence type="ECO:0000313" key="2">
    <source>
        <dbReference type="EMBL" id="OTF84983.1"/>
    </source>
</evidence>
<name>A0A251RKR7_HELAN</name>
<proteinExistence type="predicted"/>
<evidence type="ECO:0000256" key="1">
    <source>
        <dbReference type="SAM" id="MobiDB-lite"/>
    </source>
</evidence>
<protein>
    <submittedName>
        <fullName evidence="2">Uncharacterized protein</fullName>
    </submittedName>
</protein>
<evidence type="ECO:0000313" key="3">
    <source>
        <dbReference type="Proteomes" id="UP000215914"/>
    </source>
</evidence>
<accession>A0A251RKR7</accession>
<sequence length="160" mass="17227">MMSETMGLIHRSEDVDVIHGAAYRALEMSNVPQYTQYPTHLSQEPVDLVSYPRTQRLGRPRRRGRGGRNVQEAGTSNWGPNFETGGGSGSGGNEDENFAGNFGGSHNVGTMFADANIVPNNDNTDMGGSWQSVLATACSEGFDVGDLLGPQQNDMAPRHI</sequence>
<dbReference type="AlphaFoldDB" id="A0A251RKR7"/>
<feature type="region of interest" description="Disordered" evidence="1">
    <location>
        <begin position="57"/>
        <end position="96"/>
    </location>
</feature>
<keyword evidence="3" id="KW-1185">Reference proteome</keyword>
<organism evidence="2 3">
    <name type="scientific">Helianthus annuus</name>
    <name type="common">Common sunflower</name>
    <dbReference type="NCBI Taxonomy" id="4232"/>
    <lineage>
        <taxon>Eukaryota</taxon>
        <taxon>Viridiplantae</taxon>
        <taxon>Streptophyta</taxon>
        <taxon>Embryophyta</taxon>
        <taxon>Tracheophyta</taxon>
        <taxon>Spermatophyta</taxon>
        <taxon>Magnoliopsida</taxon>
        <taxon>eudicotyledons</taxon>
        <taxon>Gunneridae</taxon>
        <taxon>Pentapetalae</taxon>
        <taxon>asterids</taxon>
        <taxon>campanulids</taxon>
        <taxon>Asterales</taxon>
        <taxon>Asteraceae</taxon>
        <taxon>Asteroideae</taxon>
        <taxon>Heliantheae alliance</taxon>
        <taxon>Heliantheae</taxon>
        <taxon>Helianthus</taxon>
    </lineage>
</organism>
<dbReference type="EMBL" id="CM007906">
    <property type="protein sequence ID" value="OTF84983.1"/>
    <property type="molecule type" value="Genomic_DNA"/>
</dbReference>
<dbReference type="InParanoid" id="A0A251RKR7"/>
<reference evidence="3" key="1">
    <citation type="journal article" date="2017" name="Nature">
        <title>The sunflower genome provides insights into oil metabolism, flowering and Asterid evolution.</title>
        <authorList>
            <person name="Badouin H."/>
            <person name="Gouzy J."/>
            <person name="Grassa C.J."/>
            <person name="Murat F."/>
            <person name="Staton S.E."/>
            <person name="Cottret L."/>
            <person name="Lelandais-Briere C."/>
            <person name="Owens G.L."/>
            <person name="Carrere S."/>
            <person name="Mayjonade B."/>
            <person name="Legrand L."/>
            <person name="Gill N."/>
            <person name="Kane N.C."/>
            <person name="Bowers J.E."/>
            <person name="Hubner S."/>
            <person name="Bellec A."/>
            <person name="Berard A."/>
            <person name="Berges H."/>
            <person name="Blanchet N."/>
            <person name="Boniface M.C."/>
            <person name="Brunel D."/>
            <person name="Catrice O."/>
            <person name="Chaidir N."/>
            <person name="Claudel C."/>
            <person name="Donnadieu C."/>
            <person name="Faraut T."/>
            <person name="Fievet G."/>
            <person name="Helmstetter N."/>
            <person name="King M."/>
            <person name="Knapp S.J."/>
            <person name="Lai Z."/>
            <person name="Le Paslier M.C."/>
            <person name="Lippi Y."/>
            <person name="Lorenzon L."/>
            <person name="Mandel J.R."/>
            <person name="Marage G."/>
            <person name="Marchand G."/>
            <person name="Marquand E."/>
            <person name="Bret-Mestries E."/>
            <person name="Morien E."/>
            <person name="Nambeesan S."/>
            <person name="Nguyen T."/>
            <person name="Pegot-Espagnet P."/>
            <person name="Pouilly N."/>
            <person name="Raftis F."/>
            <person name="Sallet E."/>
            <person name="Schiex T."/>
            <person name="Thomas J."/>
            <person name="Vandecasteele C."/>
            <person name="Vares D."/>
            <person name="Vear F."/>
            <person name="Vautrin S."/>
            <person name="Crespi M."/>
            <person name="Mangin B."/>
            <person name="Burke J.M."/>
            <person name="Salse J."/>
            <person name="Munos S."/>
            <person name="Vincourt P."/>
            <person name="Rieseberg L.H."/>
            <person name="Langlade N.B."/>
        </authorList>
    </citation>
    <scope>NUCLEOTIDE SEQUENCE [LARGE SCALE GENOMIC DNA]</scope>
    <source>
        <strain evidence="3">cv. SF193</strain>
    </source>
</reference>
<feature type="compositionally biased region" description="Basic residues" evidence="1">
    <location>
        <begin position="57"/>
        <end position="66"/>
    </location>
</feature>